<keyword evidence="1" id="KW-1133">Transmembrane helix</keyword>
<dbReference type="AlphaFoldDB" id="A0A2I0MLY1"/>
<evidence type="ECO:0000256" key="1">
    <source>
        <dbReference type="SAM" id="Phobius"/>
    </source>
</evidence>
<sequence length="136" mass="15831">MLDRMKSYQEVTEVTNFWYTTYTVRSGFFTCTLSAILNISSLSTGCNCRITNLQVNPYSMSFPSSVCVYVWCVYACVWLCTYLCTSPIVANGNYFFIYVNLKNILKMYRKVTLYIFLESIQKIDENNVKNIFMLPP</sequence>
<evidence type="ECO:0000313" key="3">
    <source>
        <dbReference type="Proteomes" id="UP000053872"/>
    </source>
</evidence>
<dbReference type="EMBL" id="AKCR02000006">
    <property type="protein sequence ID" value="PKK30685.1"/>
    <property type="molecule type" value="Genomic_DNA"/>
</dbReference>
<gene>
    <name evidence="2" type="primary">SMIM14</name>
    <name evidence="2" type="ORF">A306_00003474</name>
</gene>
<comment type="caution">
    <text evidence="2">The sequence shown here is derived from an EMBL/GenBank/DDBJ whole genome shotgun (WGS) entry which is preliminary data.</text>
</comment>
<organism evidence="2 3">
    <name type="scientific">Columba livia</name>
    <name type="common">Rock dove</name>
    <dbReference type="NCBI Taxonomy" id="8932"/>
    <lineage>
        <taxon>Eukaryota</taxon>
        <taxon>Metazoa</taxon>
        <taxon>Chordata</taxon>
        <taxon>Craniata</taxon>
        <taxon>Vertebrata</taxon>
        <taxon>Euteleostomi</taxon>
        <taxon>Archelosauria</taxon>
        <taxon>Archosauria</taxon>
        <taxon>Dinosauria</taxon>
        <taxon>Saurischia</taxon>
        <taxon>Theropoda</taxon>
        <taxon>Coelurosauria</taxon>
        <taxon>Aves</taxon>
        <taxon>Neognathae</taxon>
        <taxon>Neoaves</taxon>
        <taxon>Columbimorphae</taxon>
        <taxon>Columbiformes</taxon>
        <taxon>Columbidae</taxon>
        <taxon>Columba</taxon>
    </lineage>
</organism>
<keyword evidence="1" id="KW-0812">Transmembrane</keyword>
<reference evidence="2 3" key="1">
    <citation type="journal article" date="2013" name="Science">
        <title>Genomic diversity and evolution of the head crest in the rock pigeon.</title>
        <authorList>
            <person name="Shapiro M.D."/>
            <person name="Kronenberg Z."/>
            <person name="Li C."/>
            <person name="Domyan E.T."/>
            <person name="Pan H."/>
            <person name="Campbell M."/>
            <person name="Tan H."/>
            <person name="Huff C.D."/>
            <person name="Hu H."/>
            <person name="Vickrey A.I."/>
            <person name="Nielsen S.C."/>
            <person name="Stringham S.A."/>
            <person name="Hu H."/>
            <person name="Willerslev E."/>
            <person name="Gilbert M.T."/>
            <person name="Yandell M."/>
            <person name="Zhang G."/>
            <person name="Wang J."/>
        </authorList>
    </citation>
    <scope>NUCLEOTIDE SEQUENCE [LARGE SCALE GENOMIC DNA]</scope>
    <source>
        <tissue evidence="2">Blood</tissue>
    </source>
</reference>
<proteinExistence type="predicted"/>
<dbReference type="Proteomes" id="UP000053872">
    <property type="component" value="Unassembled WGS sequence"/>
</dbReference>
<evidence type="ECO:0000313" key="2">
    <source>
        <dbReference type="EMBL" id="PKK30685.1"/>
    </source>
</evidence>
<name>A0A2I0MLY1_COLLI</name>
<accession>A0A2I0MLY1</accession>
<protein>
    <submittedName>
        <fullName evidence="2">Small integral membrane protein 14</fullName>
    </submittedName>
</protein>
<feature type="transmembrane region" description="Helical" evidence="1">
    <location>
        <begin position="68"/>
        <end position="101"/>
    </location>
</feature>
<keyword evidence="1" id="KW-0472">Membrane</keyword>
<keyword evidence="3" id="KW-1185">Reference proteome</keyword>
<dbReference type="InParanoid" id="A0A2I0MLY1"/>